<evidence type="ECO:0000259" key="4">
    <source>
        <dbReference type="PROSITE" id="PS51898"/>
    </source>
</evidence>
<dbReference type="Proteomes" id="UP000681027">
    <property type="component" value="Unassembled WGS sequence"/>
</dbReference>
<dbReference type="PANTHER" id="PTHR30349:SF41">
    <property type="entry name" value="INTEGRASE_RECOMBINASE PROTEIN MJ0367-RELATED"/>
    <property type="match status" value="1"/>
</dbReference>
<dbReference type="PROSITE" id="PS51898">
    <property type="entry name" value="TYR_RECOMBINASE"/>
    <property type="match status" value="1"/>
</dbReference>
<organism evidence="5 6">
    <name type="scientific">Cytobacillus citreus</name>
    <dbReference type="NCBI Taxonomy" id="2833586"/>
    <lineage>
        <taxon>Bacteria</taxon>
        <taxon>Bacillati</taxon>
        <taxon>Bacillota</taxon>
        <taxon>Bacilli</taxon>
        <taxon>Bacillales</taxon>
        <taxon>Bacillaceae</taxon>
        <taxon>Cytobacillus</taxon>
    </lineage>
</organism>
<evidence type="ECO:0000313" key="5">
    <source>
        <dbReference type="EMBL" id="MBS4189456.1"/>
    </source>
</evidence>
<dbReference type="InterPro" id="IPR050090">
    <property type="entry name" value="Tyrosine_recombinase_XerCD"/>
</dbReference>
<accession>A0ABS5NPE9</accession>
<gene>
    <name evidence="5" type="ORF">KHA94_04380</name>
</gene>
<sequence>MNMEELKKLFSFLEQDPHPLAFRNETMIKMLATTGMRRQELVDLTWEQIDFYNGTVLVFGKGKKECLPPLHSMMLPLLKKYKESLKEYQTHPEEPVFRNKNGKVLNPWGLHVIFKEVLKKACLPPHRFSLHHLRHTFSTLLLQQVKAENEDEFGDVSHMPQEKVDIRTLQELLGHESLANTQVYTHIDFESKKKTIASFRF</sequence>
<reference evidence="5 6" key="1">
    <citation type="submission" date="2021-05" db="EMBL/GenBank/DDBJ databases">
        <title>Novel Bacillus species.</title>
        <authorList>
            <person name="Liu G."/>
        </authorList>
    </citation>
    <scope>NUCLEOTIDE SEQUENCE [LARGE SCALE GENOMIC DNA]</scope>
    <source>
        <strain evidence="5 6">FJAT-49705</strain>
    </source>
</reference>
<comment type="caution">
    <text evidence="5">The sequence shown here is derived from an EMBL/GenBank/DDBJ whole genome shotgun (WGS) entry which is preliminary data.</text>
</comment>
<evidence type="ECO:0000256" key="1">
    <source>
        <dbReference type="ARBA" id="ARBA00008857"/>
    </source>
</evidence>
<dbReference type="InterPro" id="IPR013762">
    <property type="entry name" value="Integrase-like_cat_sf"/>
</dbReference>
<evidence type="ECO:0000256" key="3">
    <source>
        <dbReference type="ARBA" id="ARBA00023172"/>
    </source>
</evidence>
<keyword evidence="3" id="KW-0233">DNA recombination</keyword>
<dbReference type="EMBL" id="JAGYPM010000001">
    <property type="protein sequence ID" value="MBS4189456.1"/>
    <property type="molecule type" value="Genomic_DNA"/>
</dbReference>
<dbReference type="InterPro" id="IPR002104">
    <property type="entry name" value="Integrase_catalytic"/>
</dbReference>
<dbReference type="Pfam" id="PF00589">
    <property type="entry name" value="Phage_integrase"/>
    <property type="match status" value="2"/>
</dbReference>
<dbReference type="SUPFAM" id="SSF56349">
    <property type="entry name" value="DNA breaking-rejoining enzymes"/>
    <property type="match status" value="1"/>
</dbReference>
<protein>
    <submittedName>
        <fullName evidence="5">Tyrosine-type recombinase/integrase</fullName>
    </submittedName>
</protein>
<name>A0ABS5NPE9_9BACI</name>
<keyword evidence="2" id="KW-0238">DNA-binding</keyword>
<proteinExistence type="inferred from homology"/>
<keyword evidence="6" id="KW-1185">Reference proteome</keyword>
<dbReference type="InterPro" id="IPR011010">
    <property type="entry name" value="DNA_brk_join_enz"/>
</dbReference>
<dbReference type="PANTHER" id="PTHR30349">
    <property type="entry name" value="PHAGE INTEGRASE-RELATED"/>
    <property type="match status" value="1"/>
</dbReference>
<dbReference type="Gene3D" id="1.10.443.10">
    <property type="entry name" value="Intergrase catalytic core"/>
    <property type="match status" value="1"/>
</dbReference>
<evidence type="ECO:0000313" key="6">
    <source>
        <dbReference type="Proteomes" id="UP000681027"/>
    </source>
</evidence>
<comment type="similarity">
    <text evidence="1">Belongs to the 'phage' integrase family.</text>
</comment>
<feature type="domain" description="Tyr recombinase" evidence="4">
    <location>
        <begin position="1"/>
        <end position="197"/>
    </location>
</feature>
<evidence type="ECO:0000256" key="2">
    <source>
        <dbReference type="ARBA" id="ARBA00023125"/>
    </source>
</evidence>